<protein>
    <submittedName>
        <fullName evidence="1">Putative mitochondrial protein</fullName>
    </submittedName>
</protein>
<dbReference type="OrthoDB" id="683552at2759"/>
<keyword evidence="2" id="KW-1185">Reference proteome</keyword>
<dbReference type="EMBL" id="KZ451922">
    <property type="protein sequence ID" value="PKA61986.1"/>
    <property type="molecule type" value="Genomic_DNA"/>
</dbReference>
<sequence>MGFRDPVAFNKVLVAKQGWRMITHPNSLVVRVFKAKYFPKSDIMNAQLGSNPSYAWRSIIWEEIYCCIE</sequence>
<name>A0A2I0B2I0_9ASPA</name>
<dbReference type="Proteomes" id="UP000236161">
    <property type="component" value="Unassembled WGS sequence"/>
</dbReference>
<evidence type="ECO:0000313" key="1">
    <source>
        <dbReference type="EMBL" id="PKA61986.1"/>
    </source>
</evidence>
<gene>
    <name evidence="1" type="ORF">AXF42_Ash019192</name>
</gene>
<dbReference type="STRING" id="1088818.A0A2I0B2I0"/>
<reference evidence="1 2" key="1">
    <citation type="journal article" date="2017" name="Nature">
        <title>The Apostasia genome and the evolution of orchids.</title>
        <authorList>
            <person name="Zhang G.Q."/>
            <person name="Liu K.W."/>
            <person name="Li Z."/>
            <person name="Lohaus R."/>
            <person name="Hsiao Y.Y."/>
            <person name="Niu S.C."/>
            <person name="Wang J.Y."/>
            <person name="Lin Y.C."/>
            <person name="Xu Q."/>
            <person name="Chen L.J."/>
            <person name="Yoshida K."/>
            <person name="Fujiwara S."/>
            <person name="Wang Z.W."/>
            <person name="Zhang Y.Q."/>
            <person name="Mitsuda N."/>
            <person name="Wang M."/>
            <person name="Liu G.H."/>
            <person name="Pecoraro L."/>
            <person name="Huang H.X."/>
            <person name="Xiao X.J."/>
            <person name="Lin M."/>
            <person name="Wu X.Y."/>
            <person name="Wu W.L."/>
            <person name="Chen Y.Y."/>
            <person name="Chang S.B."/>
            <person name="Sakamoto S."/>
            <person name="Ohme-Takagi M."/>
            <person name="Yagi M."/>
            <person name="Zeng S.J."/>
            <person name="Shen C.Y."/>
            <person name="Yeh C.M."/>
            <person name="Luo Y.B."/>
            <person name="Tsai W.C."/>
            <person name="Van de Peer Y."/>
            <person name="Liu Z.J."/>
        </authorList>
    </citation>
    <scope>NUCLEOTIDE SEQUENCE [LARGE SCALE GENOMIC DNA]</scope>
    <source>
        <strain evidence="2">cv. Shenzhen</strain>
        <tissue evidence="1">Stem</tissue>
    </source>
</reference>
<organism evidence="1 2">
    <name type="scientific">Apostasia shenzhenica</name>
    <dbReference type="NCBI Taxonomy" id="1088818"/>
    <lineage>
        <taxon>Eukaryota</taxon>
        <taxon>Viridiplantae</taxon>
        <taxon>Streptophyta</taxon>
        <taxon>Embryophyta</taxon>
        <taxon>Tracheophyta</taxon>
        <taxon>Spermatophyta</taxon>
        <taxon>Magnoliopsida</taxon>
        <taxon>Liliopsida</taxon>
        <taxon>Asparagales</taxon>
        <taxon>Orchidaceae</taxon>
        <taxon>Apostasioideae</taxon>
        <taxon>Apostasia</taxon>
    </lineage>
</organism>
<proteinExistence type="predicted"/>
<accession>A0A2I0B2I0</accession>
<dbReference type="AlphaFoldDB" id="A0A2I0B2I0"/>
<evidence type="ECO:0000313" key="2">
    <source>
        <dbReference type="Proteomes" id="UP000236161"/>
    </source>
</evidence>